<sequence>MDFRYRVRKAFNQLGPDSISTSKRVISTASSDEYWRMGKVSLPRLDAIATRTQYNFQKNAFYYATFFCASWLFTFFWYPFSLLALMVGVFLSFVAYAIGDISIDENIQVKHRYTVTAISSLTLMVTFFLVPFSRLLLSLFLISGTLLAHATLTPHENPAGLL</sequence>
<feature type="transmembrane region" description="Helical" evidence="5">
    <location>
        <begin position="60"/>
        <end position="78"/>
    </location>
</feature>
<dbReference type="GO" id="GO:0016020">
    <property type="term" value="C:membrane"/>
    <property type="evidence" value="ECO:0007669"/>
    <property type="project" value="UniProtKB-SubCell"/>
</dbReference>
<keyword evidence="3 5" id="KW-1133">Transmembrane helix</keyword>
<reference evidence="6 7" key="1">
    <citation type="journal article" date="2023" name="G3 (Bethesda)">
        <title>A high-quality reference genome for the fission yeast Schizosaccharomyces osmophilus.</title>
        <authorList>
            <person name="Jia G.S."/>
            <person name="Zhang W.C."/>
            <person name="Liang Y."/>
            <person name="Liu X.H."/>
            <person name="Rhind N."/>
            <person name="Pidoux A."/>
            <person name="Brysch-Herzberg M."/>
            <person name="Du L.L."/>
        </authorList>
    </citation>
    <scope>NUCLEOTIDE SEQUENCE [LARGE SCALE GENOMIC DNA]</scope>
    <source>
        <strain evidence="6 7">CBS 15793</strain>
    </source>
</reference>
<keyword evidence="2 5" id="KW-0812">Transmembrane</keyword>
<evidence type="ECO:0000256" key="4">
    <source>
        <dbReference type="ARBA" id="ARBA00023136"/>
    </source>
</evidence>
<feature type="transmembrane region" description="Helical" evidence="5">
    <location>
        <begin position="115"/>
        <end position="142"/>
    </location>
</feature>
<dbReference type="GeneID" id="80874258"/>
<accession>A0AAE9W9E1</accession>
<dbReference type="EMBL" id="CP115611">
    <property type="protein sequence ID" value="WBW71788.1"/>
    <property type="molecule type" value="Genomic_DNA"/>
</dbReference>
<keyword evidence="7" id="KW-1185">Reference proteome</keyword>
<dbReference type="KEGG" id="som:SOMG_00775"/>
<dbReference type="RefSeq" id="XP_056036031.1">
    <property type="nucleotide sequence ID" value="XM_056179569.1"/>
</dbReference>
<dbReference type="Pfam" id="PF03208">
    <property type="entry name" value="PRA1"/>
    <property type="match status" value="1"/>
</dbReference>
<organism evidence="6 7">
    <name type="scientific">Schizosaccharomyces osmophilus</name>
    <dbReference type="NCBI Taxonomy" id="2545709"/>
    <lineage>
        <taxon>Eukaryota</taxon>
        <taxon>Fungi</taxon>
        <taxon>Dikarya</taxon>
        <taxon>Ascomycota</taxon>
        <taxon>Taphrinomycotina</taxon>
        <taxon>Schizosaccharomycetes</taxon>
        <taxon>Schizosaccharomycetales</taxon>
        <taxon>Schizosaccharomycetaceae</taxon>
        <taxon>Schizosaccharomyces</taxon>
    </lineage>
</organism>
<dbReference type="Proteomes" id="UP001212411">
    <property type="component" value="Chromosome 1"/>
</dbReference>
<name>A0AAE9W9E1_9SCHI</name>
<proteinExistence type="inferred from homology"/>
<dbReference type="InterPro" id="IPR004895">
    <property type="entry name" value="Prenylated_rab_accept_PRA1"/>
</dbReference>
<evidence type="ECO:0000313" key="6">
    <source>
        <dbReference type="EMBL" id="WBW71788.1"/>
    </source>
</evidence>
<dbReference type="AlphaFoldDB" id="A0AAE9W9E1"/>
<gene>
    <name evidence="6" type="primary">mug109</name>
    <name evidence="6" type="ORF">SOMG_00775</name>
</gene>
<comment type="similarity">
    <text evidence="5">Belongs to the PRA1 family.</text>
</comment>
<evidence type="ECO:0000256" key="3">
    <source>
        <dbReference type="ARBA" id="ARBA00022989"/>
    </source>
</evidence>
<evidence type="ECO:0000313" key="7">
    <source>
        <dbReference type="Proteomes" id="UP001212411"/>
    </source>
</evidence>
<evidence type="ECO:0000256" key="2">
    <source>
        <dbReference type="ARBA" id="ARBA00022692"/>
    </source>
</evidence>
<evidence type="ECO:0000256" key="5">
    <source>
        <dbReference type="RuleBase" id="RU363107"/>
    </source>
</evidence>
<protein>
    <recommendedName>
        <fullName evidence="5">PRA1 family protein</fullName>
    </recommendedName>
</protein>
<evidence type="ECO:0000256" key="1">
    <source>
        <dbReference type="ARBA" id="ARBA00004141"/>
    </source>
</evidence>
<feature type="transmembrane region" description="Helical" evidence="5">
    <location>
        <begin position="84"/>
        <end position="103"/>
    </location>
</feature>
<comment type="subcellular location">
    <subcellularLocation>
        <location evidence="1 5">Membrane</location>
        <topology evidence="1 5">Multi-pass membrane protein</topology>
    </subcellularLocation>
</comment>
<keyword evidence="4 5" id="KW-0472">Membrane</keyword>